<dbReference type="Proteomes" id="UP000017184">
    <property type="component" value="Chromosome"/>
</dbReference>
<name>U5NAU5_9BURK</name>
<dbReference type="AlphaFoldDB" id="U5NAU5"/>
<sequence>MENRETTVKAMAPMVHYLSAQLGKPVEIVYFDRNSDIVDALVVGKVDLAHVGLLPYVDSHQRNPLVHPLIFFRESDGNTHYRCVLVGVTTGSTPKLADVRGKRIGLTQRMSTCGYLGANAIVRKELGIPLDKFPYKYLGSHEAVLRGVLGGTVDYGVVKEEFANKYANLGVTILAQSLPVPSLGIAGNRRTLGDVLFERIRTVLLATHAAEYERWGLTIRYGMAAAYDTDFDASRSFGDPASIPPEPISH</sequence>
<dbReference type="KEGG" id="cbx:Cenrod_2646"/>
<dbReference type="Pfam" id="PF12974">
    <property type="entry name" value="Phosphonate-bd"/>
    <property type="match status" value="1"/>
</dbReference>
<dbReference type="HOGENOM" id="CLU_051472_6_3_4"/>
<dbReference type="STRING" id="946483.Cenrod_2646"/>
<accession>U5NAU5</accession>
<evidence type="ECO:0000313" key="1">
    <source>
        <dbReference type="EMBL" id="AGX88696.1"/>
    </source>
</evidence>
<dbReference type="eggNOG" id="COG3221">
    <property type="taxonomic scope" value="Bacteria"/>
</dbReference>
<proteinExistence type="predicted"/>
<dbReference type="PANTHER" id="PTHR35841">
    <property type="entry name" value="PHOSPHONATES-BINDING PERIPLASMIC PROTEIN"/>
    <property type="match status" value="1"/>
</dbReference>
<organism evidence="1 2">
    <name type="scientific">Candidatus Symbiobacter mobilis CR</name>
    <dbReference type="NCBI Taxonomy" id="946483"/>
    <lineage>
        <taxon>Bacteria</taxon>
        <taxon>Pseudomonadati</taxon>
        <taxon>Pseudomonadota</taxon>
        <taxon>Betaproteobacteria</taxon>
        <taxon>Burkholderiales</taxon>
        <taxon>Comamonadaceae</taxon>
    </lineage>
</organism>
<dbReference type="SUPFAM" id="SSF53850">
    <property type="entry name" value="Periplasmic binding protein-like II"/>
    <property type="match status" value="1"/>
</dbReference>
<protein>
    <submittedName>
        <fullName evidence="1">Phosphonate transporter substrate-binding protein</fullName>
    </submittedName>
</protein>
<dbReference type="PANTHER" id="PTHR35841:SF1">
    <property type="entry name" value="PHOSPHONATES-BINDING PERIPLASMIC PROTEIN"/>
    <property type="match status" value="1"/>
</dbReference>
<dbReference type="EMBL" id="CP004885">
    <property type="protein sequence ID" value="AGX88696.1"/>
    <property type="molecule type" value="Genomic_DNA"/>
</dbReference>
<keyword evidence="2" id="KW-1185">Reference proteome</keyword>
<reference evidence="1 2" key="1">
    <citation type="journal article" date="2013" name="Genome Biol.">
        <title>Genomic analysis reveals key aspects of prokaryotic symbiosis in the phototrophic consortium "Chlorochromatium aggregatum".</title>
        <authorList>
            <person name="Liu Z."/>
            <person name="Muller J."/>
            <person name="Li T."/>
            <person name="Alvey R.M."/>
            <person name="Vogl K."/>
            <person name="Frigaard N.U."/>
            <person name="Rockwell N.C."/>
            <person name="Boyd E.S."/>
            <person name="Tomsho L.P."/>
            <person name="Schuster S.C."/>
            <person name="Henke P."/>
            <person name="Rohde M."/>
            <person name="Overmann J."/>
            <person name="Bryant D.A."/>
        </authorList>
    </citation>
    <scope>NUCLEOTIDE SEQUENCE [LARGE SCALE GENOMIC DNA]</scope>
    <source>
        <strain evidence="1">CR</strain>
    </source>
</reference>
<evidence type="ECO:0000313" key="2">
    <source>
        <dbReference type="Proteomes" id="UP000017184"/>
    </source>
</evidence>
<dbReference type="Gene3D" id="3.40.190.10">
    <property type="entry name" value="Periplasmic binding protein-like II"/>
    <property type="match status" value="2"/>
</dbReference>
<gene>
    <name evidence="1" type="primary">phnD-2</name>
    <name evidence="1" type="ORF">Cenrod_2646</name>
</gene>